<keyword evidence="1" id="KW-0812">Transmembrane</keyword>
<keyword evidence="1" id="KW-0472">Membrane</keyword>
<feature type="transmembrane region" description="Helical" evidence="1">
    <location>
        <begin position="100"/>
        <end position="121"/>
    </location>
</feature>
<dbReference type="GeneID" id="64597661"/>
<organism evidence="2 3">
    <name type="scientific">Suillus plorans</name>
    <dbReference type="NCBI Taxonomy" id="116603"/>
    <lineage>
        <taxon>Eukaryota</taxon>
        <taxon>Fungi</taxon>
        <taxon>Dikarya</taxon>
        <taxon>Basidiomycota</taxon>
        <taxon>Agaricomycotina</taxon>
        <taxon>Agaricomycetes</taxon>
        <taxon>Agaricomycetidae</taxon>
        <taxon>Boletales</taxon>
        <taxon>Suillineae</taxon>
        <taxon>Suillaceae</taxon>
        <taxon>Suillus</taxon>
    </lineage>
</organism>
<feature type="transmembrane region" description="Helical" evidence="1">
    <location>
        <begin position="199"/>
        <end position="221"/>
    </location>
</feature>
<reference evidence="2" key="1">
    <citation type="journal article" date="2020" name="New Phytol.">
        <title>Comparative genomics reveals dynamic genome evolution in host specialist ectomycorrhizal fungi.</title>
        <authorList>
            <person name="Lofgren L.A."/>
            <person name="Nguyen N.H."/>
            <person name="Vilgalys R."/>
            <person name="Ruytinx J."/>
            <person name="Liao H.L."/>
            <person name="Branco S."/>
            <person name="Kuo A."/>
            <person name="LaButti K."/>
            <person name="Lipzen A."/>
            <person name="Andreopoulos W."/>
            <person name="Pangilinan J."/>
            <person name="Riley R."/>
            <person name="Hundley H."/>
            <person name="Na H."/>
            <person name="Barry K."/>
            <person name="Grigoriev I.V."/>
            <person name="Stajich J.E."/>
            <person name="Kennedy P.G."/>
        </authorList>
    </citation>
    <scope>NUCLEOTIDE SEQUENCE</scope>
    <source>
        <strain evidence="2">S12</strain>
    </source>
</reference>
<accession>A0A9P7AFQ6</accession>
<keyword evidence="1" id="KW-1133">Transmembrane helix</keyword>
<evidence type="ECO:0000256" key="1">
    <source>
        <dbReference type="SAM" id="Phobius"/>
    </source>
</evidence>
<proteinExistence type="predicted"/>
<comment type="caution">
    <text evidence="2">The sequence shown here is derived from an EMBL/GenBank/DDBJ whole genome shotgun (WGS) entry which is preliminary data.</text>
</comment>
<dbReference type="Proteomes" id="UP000719766">
    <property type="component" value="Unassembled WGS sequence"/>
</dbReference>
<feature type="transmembrane region" description="Helical" evidence="1">
    <location>
        <begin position="168"/>
        <end position="192"/>
    </location>
</feature>
<gene>
    <name evidence="2" type="ORF">HD556DRAFT_1403817</name>
</gene>
<dbReference type="EMBL" id="JABBWE010000068">
    <property type="protein sequence ID" value="KAG1788494.1"/>
    <property type="molecule type" value="Genomic_DNA"/>
</dbReference>
<feature type="transmembrane region" description="Helical" evidence="1">
    <location>
        <begin position="67"/>
        <end position="94"/>
    </location>
</feature>
<dbReference type="OrthoDB" id="2642994at2759"/>
<name>A0A9P7AFQ6_9AGAM</name>
<dbReference type="AlphaFoldDB" id="A0A9P7AFQ6"/>
<evidence type="ECO:0000313" key="3">
    <source>
        <dbReference type="Proteomes" id="UP000719766"/>
    </source>
</evidence>
<sequence length="238" mass="26893">MDFTELLVAVDDKASAEEQPLPEALRSTSLVMRVLCFLAFGCPNLHDHWNSFQSDRAFETVRTRMCSILGSTITTASLLAISSVFVIIVFPASYFGYTPSVPYCLLFTSLMFAMFAMLTSGSSMIRWLHTDRHWTQEHLKQGGYFVWSYLLSIVTPMFFIFWSLNCFVFGVLLCHLVLFLALMDFTPAMLIAGFSSQSVICRAVTALGLVAYVVNVGKISIEAMYRYRTGLEHAEYRQ</sequence>
<feature type="transmembrane region" description="Helical" evidence="1">
    <location>
        <begin position="142"/>
        <end position="162"/>
    </location>
</feature>
<evidence type="ECO:0000313" key="2">
    <source>
        <dbReference type="EMBL" id="KAG1788494.1"/>
    </source>
</evidence>
<protein>
    <submittedName>
        <fullName evidence="2">Uncharacterized protein</fullName>
    </submittedName>
</protein>
<keyword evidence="3" id="KW-1185">Reference proteome</keyword>
<dbReference type="RefSeq" id="XP_041155722.1">
    <property type="nucleotide sequence ID" value="XM_041303897.1"/>
</dbReference>